<dbReference type="PANTHER" id="PTHR34219">
    <property type="entry name" value="IRON-REGULATED INNER MEMBRANE PROTEIN-RELATED"/>
    <property type="match status" value="1"/>
</dbReference>
<keyword evidence="1" id="KW-0472">Membrane</keyword>
<proteinExistence type="predicted"/>
<accession>A0A7W7N5T6</accession>
<dbReference type="AlphaFoldDB" id="A0A7W7N5T6"/>
<keyword evidence="1" id="KW-1133">Transmembrane helix</keyword>
<keyword evidence="3" id="KW-1185">Reference proteome</keyword>
<gene>
    <name evidence="2" type="ORF">HNP32_003335</name>
</gene>
<dbReference type="InterPro" id="IPR005625">
    <property type="entry name" value="PepSY-ass_TM"/>
</dbReference>
<dbReference type="Pfam" id="PF03929">
    <property type="entry name" value="PepSY_TM"/>
    <property type="match status" value="1"/>
</dbReference>
<organism evidence="2 3">
    <name type="scientific">Brevundimonas bullata</name>
    <dbReference type="NCBI Taxonomy" id="13160"/>
    <lineage>
        <taxon>Bacteria</taxon>
        <taxon>Pseudomonadati</taxon>
        <taxon>Pseudomonadota</taxon>
        <taxon>Alphaproteobacteria</taxon>
        <taxon>Caulobacterales</taxon>
        <taxon>Caulobacteraceae</taxon>
        <taxon>Brevundimonas</taxon>
    </lineage>
</organism>
<protein>
    <submittedName>
        <fullName evidence="2">Putative iron-regulated membrane protein</fullName>
    </submittedName>
</protein>
<dbReference type="Proteomes" id="UP000539957">
    <property type="component" value="Unassembled WGS sequence"/>
</dbReference>
<dbReference type="EMBL" id="JACHKY010000006">
    <property type="protein sequence ID" value="MBB4799577.1"/>
    <property type="molecule type" value="Genomic_DNA"/>
</dbReference>
<evidence type="ECO:0000313" key="3">
    <source>
        <dbReference type="Proteomes" id="UP000539957"/>
    </source>
</evidence>
<evidence type="ECO:0000313" key="2">
    <source>
        <dbReference type="EMBL" id="MBB4799577.1"/>
    </source>
</evidence>
<dbReference type="RefSeq" id="WP_184273080.1">
    <property type="nucleotide sequence ID" value="NZ_CP194722.1"/>
</dbReference>
<evidence type="ECO:0000256" key="1">
    <source>
        <dbReference type="SAM" id="Phobius"/>
    </source>
</evidence>
<dbReference type="PANTHER" id="PTHR34219:SF3">
    <property type="entry name" value="BLL7967 PROTEIN"/>
    <property type="match status" value="1"/>
</dbReference>
<name>A0A7W7N5T6_9CAUL</name>
<reference evidence="2 3" key="1">
    <citation type="submission" date="2020-08" db="EMBL/GenBank/DDBJ databases">
        <title>Functional genomics of gut bacteria from endangered species of beetles.</title>
        <authorList>
            <person name="Carlos-Shanley C."/>
        </authorList>
    </citation>
    <scope>NUCLEOTIDE SEQUENCE [LARGE SCALE GENOMIC DNA]</scope>
    <source>
        <strain evidence="2 3">S00123</strain>
    </source>
</reference>
<keyword evidence="1" id="KW-0812">Transmembrane</keyword>
<feature type="transmembrane region" description="Helical" evidence="1">
    <location>
        <begin position="202"/>
        <end position="223"/>
    </location>
</feature>
<comment type="caution">
    <text evidence="2">The sequence shown here is derived from an EMBL/GenBank/DDBJ whole genome shotgun (WGS) entry which is preliminary data.</text>
</comment>
<feature type="transmembrane region" description="Helical" evidence="1">
    <location>
        <begin position="12"/>
        <end position="35"/>
    </location>
</feature>
<sequence>MKLLRLSAQIHKWIAVLVGLQILFWVGGGLVMTAIPIETVRGEHRVRTAQPQALDLTGIRALDAVVAERNLTPTRAELKSTPRGPAWLLTPTEGAPITLDARTGQTFAPLEADEARRLATAVYRGGAQAVAATRLNDAKRETGRTGPLWRVDFNDREKTRFYVSPDTGEVITRRSAVWRLYDFFWRLHILDFKTGENFNHPLLIAASALSLVVVLSGFVLLWIRLERDFVQWRVRRGGKPRRTSGRTGNS</sequence>